<name>A0A7Y2E6S4_UNCEI</name>
<evidence type="ECO:0000313" key="3">
    <source>
        <dbReference type="Proteomes" id="UP000547674"/>
    </source>
</evidence>
<reference evidence="2 3" key="1">
    <citation type="submission" date="2020-03" db="EMBL/GenBank/DDBJ databases">
        <title>Metabolic flexibility allows generalist bacteria to become dominant in a frequently disturbed ecosystem.</title>
        <authorList>
            <person name="Chen Y.-J."/>
            <person name="Leung P.M."/>
            <person name="Bay S.K."/>
            <person name="Hugenholtz P."/>
            <person name="Kessler A.J."/>
            <person name="Shelley G."/>
            <person name="Waite D.W."/>
            <person name="Cook P.L."/>
            <person name="Greening C."/>
        </authorList>
    </citation>
    <scope>NUCLEOTIDE SEQUENCE [LARGE SCALE GENOMIC DNA]</scope>
    <source>
        <strain evidence="2">SS_bin_28</strain>
    </source>
</reference>
<evidence type="ECO:0000256" key="1">
    <source>
        <dbReference type="SAM" id="Phobius"/>
    </source>
</evidence>
<feature type="transmembrane region" description="Helical" evidence="1">
    <location>
        <begin position="97"/>
        <end position="116"/>
    </location>
</feature>
<sequence>MKALAKSPFVTCTLQAVGYLALALALGLWAANLARSNTQGEFTPPLDDTYIYLQYARSASQGAPLEYQIGESPTRGATSLLYPFLLAPFVPLTSPNGLVWVAWAYGVLFLGLLAWLTHRFAVSLDLPGWPLGL</sequence>
<evidence type="ECO:0008006" key="4">
    <source>
        <dbReference type="Google" id="ProtNLM"/>
    </source>
</evidence>
<dbReference type="Proteomes" id="UP000547674">
    <property type="component" value="Unassembled WGS sequence"/>
</dbReference>
<keyword evidence="1" id="KW-0812">Transmembrane</keyword>
<gene>
    <name evidence="2" type="ORF">HKN21_05825</name>
</gene>
<feature type="non-terminal residue" evidence="2">
    <location>
        <position position="133"/>
    </location>
</feature>
<protein>
    <recommendedName>
        <fullName evidence="4">DUF2029 domain-containing protein</fullName>
    </recommendedName>
</protein>
<keyword evidence="1" id="KW-1133">Transmembrane helix</keyword>
<proteinExistence type="predicted"/>
<dbReference type="AlphaFoldDB" id="A0A7Y2E6S4"/>
<comment type="caution">
    <text evidence="2">The sequence shown here is derived from an EMBL/GenBank/DDBJ whole genome shotgun (WGS) entry which is preliminary data.</text>
</comment>
<evidence type="ECO:0000313" key="2">
    <source>
        <dbReference type="EMBL" id="NNF06258.1"/>
    </source>
</evidence>
<keyword evidence="1" id="KW-0472">Membrane</keyword>
<accession>A0A7Y2E6S4</accession>
<dbReference type="EMBL" id="JABDJR010000220">
    <property type="protein sequence ID" value="NNF06258.1"/>
    <property type="molecule type" value="Genomic_DNA"/>
</dbReference>
<organism evidence="2 3">
    <name type="scientific">Eiseniibacteriota bacterium</name>
    <dbReference type="NCBI Taxonomy" id="2212470"/>
    <lineage>
        <taxon>Bacteria</taxon>
        <taxon>Candidatus Eiseniibacteriota</taxon>
    </lineage>
</organism>